<dbReference type="PANTHER" id="PTHR46331">
    <property type="entry name" value="VALACYCLOVIR HYDROLASE"/>
    <property type="match status" value="1"/>
</dbReference>
<sequence length="268" mass="30079">MIWNAKNGTIPIGNTKMSYVSFGLGKKVLILLPGLSDGLATVDGKALLLAIPYKLFFKDYTLFMFSRKNNLPDNYSIKEMADDQAEAMRKLSIEKASVLGVSEGGMIAQYLAINHADLIDRLVIAVSAPNANDIVHSVVESWIGLAKLQNHKQLMINTAEKSYSEAYLKKYRKIYPVIGWIGKPKNYDRFLINANAILNFDCFNDLKKIICPTLIIGGEADQVVGPMASYEMHEQIKGSELYMYKKFGHAAYEEANDFNKRVFEFLVS</sequence>
<keyword evidence="3" id="KW-1185">Reference proteome</keyword>
<gene>
    <name evidence="2" type="ORF">JJN12_01240</name>
</gene>
<dbReference type="Proteomes" id="UP000604730">
    <property type="component" value="Unassembled WGS sequence"/>
</dbReference>
<dbReference type="EMBL" id="JAEPRJ010000001">
    <property type="protein sequence ID" value="MBK5896413.1"/>
    <property type="molecule type" value="Genomic_DNA"/>
</dbReference>
<keyword evidence="2" id="KW-0378">Hydrolase</keyword>
<evidence type="ECO:0000313" key="3">
    <source>
        <dbReference type="Proteomes" id="UP000604730"/>
    </source>
</evidence>
<accession>A0ABS1IWZ4</accession>
<dbReference type="Pfam" id="PF00561">
    <property type="entry name" value="Abhydrolase_1"/>
    <property type="match status" value="1"/>
</dbReference>
<feature type="domain" description="AB hydrolase-1" evidence="1">
    <location>
        <begin position="68"/>
        <end position="254"/>
    </location>
</feature>
<dbReference type="InterPro" id="IPR000073">
    <property type="entry name" value="AB_hydrolase_1"/>
</dbReference>
<evidence type="ECO:0000313" key="2">
    <source>
        <dbReference type="EMBL" id="MBK5896413.1"/>
    </source>
</evidence>
<dbReference type="GO" id="GO:0016787">
    <property type="term" value="F:hydrolase activity"/>
    <property type="evidence" value="ECO:0007669"/>
    <property type="project" value="UniProtKB-KW"/>
</dbReference>
<name>A0ABS1IWZ4_9FIRM</name>
<dbReference type="RefSeq" id="WP_208427987.1">
    <property type="nucleotide sequence ID" value="NZ_JAEPRJ010000001.1"/>
</dbReference>
<evidence type="ECO:0000259" key="1">
    <source>
        <dbReference type="Pfam" id="PF00561"/>
    </source>
</evidence>
<dbReference type="Gene3D" id="3.40.50.1820">
    <property type="entry name" value="alpha/beta hydrolase"/>
    <property type="match status" value="1"/>
</dbReference>
<dbReference type="InterPro" id="IPR029058">
    <property type="entry name" value="AB_hydrolase_fold"/>
</dbReference>
<dbReference type="SUPFAM" id="SSF53474">
    <property type="entry name" value="alpha/beta-Hydrolases"/>
    <property type="match status" value="1"/>
</dbReference>
<dbReference type="PANTHER" id="PTHR46331:SF2">
    <property type="entry name" value="VALACYCLOVIR HYDROLASE"/>
    <property type="match status" value="1"/>
</dbReference>
<reference evidence="2 3" key="1">
    <citation type="submission" date="2021-01" db="EMBL/GenBank/DDBJ databases">
        <title>Isolation and description of Catonella massiliensis sp. nov., a novel Catonella species, isolated from a stable periodontitis subject.</title>
        <authorList>
            <person name="Antezack A."/>
            <person name="Boxberger M."/>
            <person name="La Scola B."/>
            <person name="Monnet-Corti V."/>
        </authorList>
    </citation>
    <scope>NUCLEOTIDE SEQUENCE [LARGE SCALE GENOMIC DNA]</scope>
    <source>
        <strain evidence="2 3">Marseille-Q4567</strain>
    </source>
</reference>
<organism evidence="2 3">
    <name type="scientific">Catonella massiliensis</name>
    <dbReference type="NCBI Taxonomy" id="2799636"/>
    <lineage>
        <taxon>Bacteria</taxon>
        <taxon>Bacillati</taxon>
        <taxon>Bacillota</taxon>
        <taxon>Clostridia</taxon>
        <taxon>Lachnospirales</taxon>
        <taxon>Lachnospiraceae</taxon>
        <taxon>Catonella</taxon>
    </lineage>
</organism>
<protein>
    <submittedName>
        <fullName evidence="2">Alpha/beta hydrolase</fullName>
    </submittedName>
</protein>
<comment type="caution">
    <text evidence="2">The sequence shown here is derived from an EMBL/GenBank/DDBJ whole genome shotgun (WGS) entry which is preliminary data.</text>
</comment>
<proteinExistence type="predicted"/>